<dbReference type="Proteomes" id="UP000223606">
    <property type="component" value="Chromosome 1"/>
</dbReference>
<organism evidence="4 5">
    <name type="scientific">Hartmannibacter diazotrophicus</name>
    <dbReference type="NCBI Taxonomy" id="1482074"/>
    <lineage>
        <taxon>Bacteria</taxon>
        <taxon>Pseudomonadati</taxon>
        <taxon>Pseudomonadota</taxon>
        <taxon>Alphaproteobacteria</taxon>
        <taxon>Hyphomicrobiales</taxon>
        <taxon>Pleomorphomonadaceae</taxon>
        <taxon>Hartmannibacter</taxon>
    </lineage>
</organism>
<dbReference type="SMART" id="SM00052">
    <property type="entry name" value="EAL"/>
    <property type="match status" value="1"/>
</dbReference>
<dbReference type="PROSITE" id="PS50883">
    <property type="entry name" value="EAL"/>
    <property type="match status" value="1"/>
</dbReference>
<accession>A0A2C9D351</accession>
<name>A0A2C9D351_9HYPH</name>
<gene>
    <name evidence="4" type="ORF">HDIA_1078</name>
</gene>
<dbReference type="RefSeq" id="WP_157775339.1">
    <property type="nucleotide sequence ID" value="NZ_LT960614.1"/>
</dbReference>
<feature type="transmembrane region" description="Helical" evidence="2">
    <location>
        <begin position="7"/>
        <end position="28"/>
    </location>
</feature>
<evidence type="ECO:0000259" key="3">
    <source>
        <dbReference type="PROSITE" id="PS50883"/>
    </source>
</evidence>
<keyword evidence="2" id="KW-0812">Transmembrane</keyword>
<reference evidence="5" key="1">
    <citation type="submission" date="2017-09" db="EMBL/GenBank/DDBJ databases">
        <title>Genome sequence of Nannocystis excedens DSM 71.</title>
        <authorList>
            <person name="Blom J."/>
        </authorList>
    </citation>
    <scope>NUCLEOTIDE SEQUENCE [LARGE SCALE GENOMIC DNA]</scope>
    <source>
        <strain evidence="5">type strain: E19</strain>
    </source>
</reference>
<dbReference type="Pfam" id="PF00563">
    <property type="entry name" value="EAL"/>
    <property type="match status" value="1"/>
</dbReference>
<dbReference type="Gene3D" id="3.20.20.450">
    <property type="entry name" value="EAL domain"/>
    <property type="match status" value="1"/>
</dbReference>
<evidence type="ECO:0000256" key="1">
    <source>
        <dbReference type="SAM" id="MobiDB-lite"/>
    </source>
</evidence>
<protein>
    <submittedName>
        <fullName evidence="4">Putative signal transduction protein</fullName>
    </submittedName>
</protein>
<sequence length="464" mass="51175">MMRLASVLVIGSMVIIAASIVIVLNVLFDFPMGQAAILGIASLCAMVLFQTTLQRRADRDWLEKRVGEIGVVTSDLTKDVGDLTARMTRLETKVAEGLADTESPLAEEVMLLGSLLKQVTDTLADAEQRLDTLERRPQAPAHAAPVERPEPLFAEVAQPAVQQPAETFPVRHSGFHSEPPAPAPSRPAPAPAAETRVPSAVEQEIIESIRSERMEIHLQPIVVLPQRKVRIYEAIAVLRTRSGDMISGRALREMAEVARITPRIDTFLVVRAFQIMKRLNSRNRDVGIMTTLSLGSLLDGPFFREFQGFVAQNRTMAEFVTFEFAEPDVRQMGPIETESLAAIAELGYRFSIGSIADLRLDYQSLGERGFRYARVSADRLLGRGEREPLKGDIHPVDLAGHLARKGLELIVDQIETEAQVLDLLDYEIRLAQGNLFSAPRLVRPEVLQTGQPADAARATARVGR</sequence>
<dbReference type="PANTHER" id="PTHR33121">
    <property type="entry name" value="CYCLIC DI-GMP PHOSPHODIESTERASE PDEF"/>
    <property type="match status" value="1"/>
</dbReference>
<feature type="region of interest" description="Disordered" evidence="1">
    <location>
        <begin position="170"/>
        <end position="197"/>
    </location>
</feature>
<dbReference type="AlphaFoldDB" id="A0A2C9D351"/>
<dbReference type="InterPro" id="IPR035919">
    <property type="entry name" value="EAL_sf"/>
</dbReference>
<feature type="compositionally biased region" description="Pro residues" evidence="1">
    <location>
        <begin position="179"/>
        <end position="190"/>
    </location>
</feature>
<keyword evidence="2" id="KW-0472">Membrane</keyword>
<dbReference type="SUPFAM" id="SSF141868">
    <property type="entry name" value="EAL domain-like"/>
    <property type="match status" value="1"/>
</dbReference>
<dbReference type="OrthoDB" id="7178689at2"/>
<dbReference type="GO" id="GO:0071111">
    <property type="term" value="F:cyclic-guanylate-specific phosphodiesterase activity"/>
    <property type="evidence" value="ECO:0007669"/>
    <property type="project" value="InterPro"/>
</dbReference>
<keyword evidence="2" id="KW-1133">Transmembrane helix</keyword>
<feature type="domain" description="EAL" evidence="3">
    <location>
        <begin position="198"/>
        <end position="453"/>
    </location>
</feature>
<dbReference type="KEGG" id="hdi:HDIA_1078"/>
<evidence type="ECO:0000313" key="5">
    <source>
        <dbReference type="Proteomes" id="UP000223606"/>
    </source>
</evidence>
<feature type="transmembrane region" description="Helical" evidence="2">
    <location>
        <begin position="34"/>
        <end position="53"/>
    </location>
</feature>
<dbReference type="InterPro" id="IPR001633">
    <property type="entry name" value="EAL_dom"/>
</dbReference>
<dbReference type="PANTHER" id="PTHR33121:SF79">
    <property type="entry name" value="CYCLIC DI-GMP PHOSPHODIESTERASE PDED-RELATED"/>
    <property type="match status" value="1"/>
</dbReference>
<proteinExistence type="predicted"/>
<dbReference type="EMBL" id="LT960614">
    <property type="protein sequence ID" value="SON54619.1"/>
    <property type="molecule type" value="Genomic_DNA"/>
</dbReference>
<evidence type="ECO:0000313" key="4">
    <source>
        <dbReference type="EMBL" id="SON54619.1"/>
    </source>
</evidence>
<dbReference type="InterPro" id="IPR050706">
    <property type="entry name" value="Cyclic-di-GMP_PDE-like"/>
</dbReference>
<evidence type="ECO:0000256" key="2">
    <source>
        <dbReference type="SAM" id="Phobius"/>
    </source>
</evidence>
<keyword evidence="5" id="KW-1185">Reference proteome</keyword>